<dbReference type="AlphaFoldDB" id="A0A813VIF7"/>
<dbReference type="SUPFAM" id="SSF52540">
    <property type="entry name" value="P-loop containing nucleoside triphosphate hydrolases"/>
    <property type="match status" value="1"/>
</dbReference>
<organism evidence="1 4">
    <name type="scientific">Adineta steineri</name>
    <dbReference type="NCBI Taxonomy" id="433720"/>
    <lineage>
        <taxon>Eukaryota</taxon>
        <taxon>Metazoa</taxon>
        <taxon>Spiralia</taxon>
        <taxon>Gnathifera</taxon>
        <taxon>Rotifera</taxon>
        <taxon>Eurotatoria</taxon>
        <taxon>Bdelloidea</taxon>
        <taxon>Adinetida</taxon>
        <taxon>Adinetidae</taxon>
        <taxon>Adineta</taxon>
    </lineage>
</organism>
<dbReference type="Gene3D" id="3.40.50.300">
    <property type="entry name" value="P-loop containing nucleotide triphosphate hydrolases"/>
    <property type="match status" value="1"/>
</dbReference>
<evidence type="ECO:0000313" key="2">
    <source>
        <dbReference type="EMBL" id="CAF1123991.1"/>
    </source>
</evidence>
<gene>
    <name evidence="1" type="ORF">BJG266_LOCUS7209</name>
    <name evidence="2" type="ORF">QVE165_LOCUS21556</name>
</gene>
<dbReference type="PANTHER" id="PTHR32046">
    <property type="entry name" value="G DOMAIN-CONTAINING PROTEIN"/>
    <property type="match status" value="1"/>
</dbReference>
<evidence type="ECO:0008006" key="5">
    <source>
        <dbReference type="Google" id="ProtNLM"/>
    </source>
</evidence>
<dbReference type="InterPro" id="IPR025662">
    <property type="entry name" value="Sigma_54_int_dom_ATP-bd_1"/>
</dbReference>
<comment type="caution">
    <text evidence="1">The sequence shown here is derived from an EMBL/GenBank/DDBJ whole genome shotgun (WGS) entry which is preliminary data.</text>
</comment>
<protein>
    <recommendedName>
        <fullName evidence="5">G domain-containing protein</fullName>
    </recommendedName>
</protein>
<evidence type="ECO:0000313" key="4">
    <source>
        <dbReference type="Proteomes" id="UP000663877"/>
    </source>
</evidence>
<dbReference type="PROSITE" id="PS00675">
    <property type="entry name" value="SIGMA54_INTERACT_1"/>
    <property type="match status" value="1"/>
</dbReference>
<evidence type="ECO:0000313" key="3">
    <source>
        <dbReference type="Proteomes" id="UP000663832"/>
    </source>
</evidence>
<keyword evidence="3" id="KW-1185">Reference proteome</keyword>
<name>A0A813VIF7_9BILA</name>
<dbReference type="PANTHER" id="PTHR32046:SF11">
    <property type="entry name" value="IMMUNE-ASSOCIATED NUCLEOTIDE-BINDING PROTEIN 10-LIKE"/>
    <property type="match status" value="1"/>
</dbReference>
<proteinExistence type="predicted"/>
<dbReference type="OrthoDB" id="8954335at2759"/>
<dbReference type="EMBL" id="CAJNOI010000021">
    <property type="protein sequence ID" value="CAF0838987.1"/>
    <property type="molecule type" value="Genomic_DNA"/>
</dbReference>
<dbReference type="Proteomes" id="UP000663832">
    <property type="component" value="Unassembled WGS sequence"/>
</dbReference>
<reference evidence="1" key="1">
    <citation type="submission" date="2021-02" db="EMBL/GenBank/DDBJ databases">
        <authorList>
            <person name="Nowell W R."/>
        </authorList>
    </citation>
    <scope>NUCLEOTIDE SEQUENCE</scope>
</reference>
<evidence type="ECO:0000313" key="1">
    <source>
        <dbReference type="EMBL" id="CAF0838987.1"/>
    </source>
</evidence>
<sequence length="774" mass="90222">MSNLRLMRWIYPQQTGSGFTFIPNSSTTNNTDIEQYFLQIATKLKKFDIIINHNLPHLLHGCLKEWIRRVQKLQLYVIYRYMNEIEGYLKILNTTSKSSSDLKLRKKIQTELNRIINDLTFDLEELQTKARFINDLEGQKFQYFNVGTCNLSKTDDINILARILIKDNRNDRILCSNDILNSNNQSKLKILLHKLTEERKANPNLHLIYADFSYTSFHLFKMMILPSKQSISRDNLSLTFVDPSSTSIKNNDVINILLIGETGVGKSTFINAFINYLTFPTLEQAQSNKPLVAIPVSFIITTGENFEEHTVKFGDSNDLNNEDFQHPGQSVTQHCKSYVIHLDYNDKRTLRIIDTPGFGDTRGINQDDLNMQHIFEYINDLTHLNAICILLKPNVSRLNIYFETCLTQLLDVLGPNVSQNIMFCFTNTRSTFYTPGNTAPLLKTKLSSLPIKNIPFNKENTFCFDSESFRYLVAVQNAIQFNVEEKQEYETGWLNSVNESNRFLTFIRKQLNTYSLRNNWQSIRYAQIQIKHMIRPILEAMRNILRNLILCSIDPLTNKFIKLCPRALDRPSAFCASCKRDPFQLKNFWILPDDAHDFQSKCSTCSCVPDQHTSIDYILSYDILNSSSNEQQNKMTNLLDQLSCASIDFTHFLMNNVSRSIKEDPFRMGLIRIIREEKQICEDHESNQLNLRLVQELEKLLITYEDQMKKKQSNEKQENLQFIYERIEAICKHSIIHEQMIAIHQQREKCKDNHHEIEITQNSISQKIYLSTEC</sequence>
<dbReference type="EMBL" id="CAJNOM010000139">
    <property type="protein sequence ID" value="CAF1123991.1"/>
    <property type="molecule type" value="Genomic_DNA"/>
</dbReference>
<dbReference type="InterPro" id="IPR027417">
    <property type="entry name" value="P-loop_NTPase"/>
</dbReference>
<accession>A0A813VIF7</accession>
<dbReference type="Proteomes" id="UP000663877">
    <property type="component" value="Unassembled WGS sequence"/>
</dbReference>